<name>A0ABN9GYZ8_9NEOB</name>
<evidence type="ECO:0000313" key="2">
    <source>
        <dbReference type="Proteomes" id="UP001162483"/>
    </source>
</evidence>
<protein>
    <submittedName>
        <fullName evidence="1">Uncharacterized protein</fullName>
    </submittedName>
</protein>
<dbReference type="Proteomes" id="UP001162483">
    <property type="component" value="Unassembled WGS sequence"/>
</dbReference>
<reference evidence="1" key="1">
    <citation type="submission" date="2023-05" db="EMBL/GenBank/DDBJ databases">
        <authorList>
            <person name="Stuckert A."/>
        </authorList>
    </citation>
    <scope>NUCLEOTIDE SEQUENCE</scope>
</reference>
<feature type="non-terminal residue" evidence="1">
    <location>
        <position position="1"/>
    </location>
</feature>
<sequence length="61" mass="6965">KDKIKYRSVVVKYNKSCRTEGSLTCWLLGQVGEKSVYTDYVRCRGGLTIWKLGHCPRAQGQ</sequence>
<organism evidence="1 2">
    <name type="scientific">Staurois parvus</name>
    <dbReference type="NCBI Taxonomy" id="386267"/>
    <lineage>
        <taxon>Eukaryota</taxon>
        <taxon>Metazoa</taxon>
        <taxon>Chordata</taxon>
        <taxon>Craniata</taxon>
        <taxon>Vertebrata</taxon>
        <taxon>Euteleostomi</taxon>
        <taxon>Amphibia</taxon>
        <taxon>Batrachia</taxon>
        <taxon>Anura</taxon>
        <taxon>Neobatrachia</taxon>
        <taxon>Ranoidea</taxon>
        <taxon>Ranidae</taxon>
        <taxon>Staurois</taxon>
    </lineage>
</organism>
<comment type="caution">
    <text evidence="1">The sequence shown here is derived from an EMBL/GenBank/DDBJ whole genome shotgun (WGS) entry which is preliminary data.</text>
</comment>
<proteinExistence type="predicted"/>
<gene>
    <name evidence="1" type="ORF">SPARVUS_LOCUS15045866</name>
</gene>
<accession>A0ABN9GYZ8</accession>
<evidence type="ECO:0000313" key="1">
    <source>
        <dbReference type="EMBL" id="CAI9614364.1"/>
    </source>
</evidence>
<dbReference type="EMBL" id="CATNWA010019661">
    <property type="protein sequence ID" value="CAI9614364.1"/>
    <property type="molecule type" value="Genomic_DNA"/>
</dbReference>
<keyword evidence="2" id="KW-1185">Reference proteome</keyword>